<dbReference type="PANTHER" id="PTHR43791">
    <property type="entry name" value="PERMEASE-RELATED"/>
    <property type="match status" value="1"/>
</dbReference>
<feature type="domain" description="Major facilitator superfamily (MFS) profile" evidence="8">
    <location>
        <begin position="55"/>
        <end position="463"/>
    </location>
</feature>
<evidence type="ECO:0000256" key="5">
    <source>
        <dbReference type="ARBA" id="ARBA00023136"/>
    </source>
</evidence>
<organism evidence="9 10">
    <name type="scientific">Dactylonectria estremocensis</name>
    <dbReference type="NCBI Taxonomy" id="1079267"/>
    <lineage>
        <taxon>Eukaryota</taxon>
        <taxon>Fungi</taxon>
        <taxon>Dikarya</taxon>
        <taxon>Ascomycota</taxon>
        <taxon>Pezizomycotina</taxon>
        <taxon>Sordariomycetes</taxon>
        <taxon>Hypocreomycetidae</taxon>
        <taxon>Hypocreales</taxon>
        <taxon>Nectriaceae</taxon>
        <taxon>Dactylonectria</taxon>
    </lineage>
</organism>
<evidence type="ECO:0000256" key="6">
    <source>
        <dbReference type="ARBA" id="ARBA00023180"/>
    </source>
</evidence>
<dbReference type="InterPro" id="IPR011701">
    <property type="entry name" value="MFS"/>
</dbReference>
<dbReference type="FunFam" id="1.20.1250.20:FF:000018">
    <property type="entry name" value="MFS transporter permease"/>
    <property type="match status" value="1"/>
</dbReference>
<accession>A0A9P9EMT9</accession>
<evidence type="ECO:0000313" key="9">
    <source>
        <dbReference type="EMBL" id="KAH7139931.1"/>
    </source>
</evidence>
<evidence type="ECO:0000256" key="3">
    <source>
        <dbReference type="ARBA" id="ARBA00022692"/>
    </source>
</evidence>
<feature type="transmembrane region" description="Helical" evidence="7">
    <location>
        <begin position="380"/>
        <end position="401"/>
    </location>
</feature>
<dbReference type="InterPro" id="IPR036259">
    <property type="entry name" value="MFS_trans_sf"/>
</dbReference>
<keyword evidence="4 7" id="KW-1133">Transmembrane helix</keyword>
<protein>
    <submittedName>
        <fullName evidence="9">Major facilitator superfamily domain-containing protein</fullName>
    </submittedName>
</protein>
<sequence length="482" mass="52990">MDRKSLDQIDVSCEPTEVAHDENLNSRVANTGKEGLNNCGSKAEAKLLLKMDLCLLPTVSLLYLFCFIDRANIGNARLAGFEKDIGLVGYDYNMVLSVFYISYILFEIPSNIMCKWCGPGWFISAISLGFGISSVGTAFVKNRVQVCAVRLLVIFEAGVLPGIAYYLISSRFYKRSELAFRLSLYIVMALLAGAFGGLLASVILLLDKFGGLTTWRMIFAIEGVVTITLAVAAFFGMTNRPQTARWLTENEKTWVEERIRAERIGARELLDKMDKTKLLRGVFNPVTLATSMIFMFDSITVQGLGFFAPTIIRSIYPDRTVIQQQLLTVPPYIVGRFFTLVIPLISWKIDRRQILMIVSTPLIIIGYIIFLASHVPKVRYAATFLVASTAFGIGPLSAAQVSANVVSDTARSSAIATVVMFSNIGGLISTWSFVPHDSPHFRIGNGLNLATATGMLVARSKCDWHIAVDEAGSCEKIYDGGG</sequence>
<reference evidence="9" key="1">
    <citation type="journal article" date="2021" name="Nat. Commun.">
        <title>Genetic determinants of endophytism in the Arabidopsis root mycobiome.</title>
        <authorList>
            <person name="Mesny F."/>
            <person name="Miyauchi S."/>
            <person name="Thiergart T."/>
            <person name="Pickel B."/>
            <person name="Atanasova L."/>
            <person name="Karlsson M."/>
            <person name="Huettel B."/>
            <person name="Barry K.W."/>
            <person name="Haridas S."/>
            <person name="Chen C."/>
            <person name="Bauer D."/>
            <person name="Andreopoulos W."/>
            <person name="Pangilinan J."/>
            <person name="LaButti K."/>
            <person name="Riley R."/>
            <person name="Lipzen A."/>
            <person name="Clum A."/>
            <person name="Drula E."/>
            <person name="Henrissat B."/>
            <person name="Kohler A."/>
            <person name="Grigoriev I.V."/>
            <person name="Martin F.M."/>
            <person name="Hacquard S."/>
        </authorList>
    </citation>
    <scope>NUCLEOTIDE SEQUENCE</scope>
    <source>
        <strain evidence="9">MPI-CAGE-AT-0021</strain>
    </source>
</reference>
<keyword evidence="3 7" id="KW-0812">Transmembrane</keyword>
<dbReference type="EMBL" id="JAGMUU010000014">
    <property type="protein sequence ID" value="KAH7139931.1"/>
    <property type="molecule type" value="Genomic_DNA"/>
</dbReference>
<dbReference type="Gene3D" id="1.20.1250.20">
    <property type="entry name" value="MFS general substrate transporter like domains"/>
    <property type="match status" value="2"/>
</dbReference>
<dbReference type="Proteomes" id="UP000717696">
    <property type="component" value="Unassembled WGS sequence"/>
</dbReference>
<dbReference type="PANTHER" id="PTHR43791:SF48">
    <property type="entry name" value="TRANSPORTER, PUTATIVE (AFU_ORTHOLOGUE AFUA_4G01000)-RELATED"/>
    <property type="match status" value="1"/>
</dbReference>
<feature type="transmembrane region" description="Helical" evidence="7">
    <location>
        <begin position="218"/>
        <end position="237"/>
    </location>
</feature>
<dbReference type="AlphaFoldDB" id="A0A9P9EMT9"/>
<keyword evidence="5 7" id="KW-0472">Membrane</keyword>
<dbReference type="Pfam" id="PF07690">
    <property type="entry name" value="MFS_1"/>
    <property type="match status" value="1"/>
</dbReference>
<dbReference type="GO" id="GO:0016020">
    <property type="term" value="C:membrane"/>
    <property type="evidence" value="ECO:0007669"/>
    <property type="project" value="UniProtKB-SubCell"/>
</dbReference>
<evidence type="ECO:0000256" key="7">
    <source>
        <dbReference type="SAM" id="Phobius"/>
    </source>
</evidence>
<evidence type="ECO:0000256" key="1">
    <source>
        <dbReference type="ARBA" id="ARBA00004141"/>
    </source>
</evidence>
<evidence type="ECO:0000313" key="10">
    <source>
        <dbReference type="Proteomes" id="UP000717696"/>
    </source>
</evidence>
<dbReference type="PROSITE" id="PS50850">
    <property type="entry name" value="MFS"/>
    <property type="match status" value="1"/>
</dbReference>
<feature type="transmembrane region" description="Helical" evidence="7">
    <location>
        <begin position="413"/>
        <end position="434"/>
    </location>
</feature>
<comment type="caution">
    <text evidence="9">The sequence shown here is derived from an EMBL/GenBank/DDBJ whole genome shotgun (WGS) entry which is preliminary data.</text>
</comment>
<evidence type="ECO:0000259" key="8">
    <source>
        <dbReference type="PROSITE" id="PS50850"/>
    </source>
</evidence>
<feature type="transmembrane region" description="Helical" evidence="7">
    <location>
        <begin position="118"/>
        <end position="140"/>
    </location>
</feature>
<proteinExistence type="predicted"/>
<keyword evidence="2" id="KW-0813">Transport</keyword>
<keyword evidence="10" id="KW-1185">Reference proteome</keyword>
<comment type="subcellular location">
    <subcellularLocation>
        <location evidence="1">Membrane</location>
        <topology evidence="1">Multi-pass membrane protein</topology>
    </subcellularLocation>
</comment>
<evidence type="ECO:0000256" key="2">
    <source>
        <dbReference type="ARBA" id="ARBA00022448"/>
    </source>
</evidence>
<feature type="transmembrane region" description="Helical" evidence="7">
    <location>
        <begin position="286"/>
        <end position="308"/>
    </location>
</feature>
<dbReference type="InterPro" id="IPR020846">
    <property type="entry name" value="MFS_dom"/>
</dbReference>
<feature type="transmembrane region" description="Helical" evidence="7">
    <location>
        <begin position="353"/>
        <end position="373"/>
    </location>
</feature>
<evidence type="ECO:0000256" key="4">
    <source>
        <dbReference type="ARBA" id="ARBA00022989"/>
    </source>
</evidence>
<dbReference type="GO" id="GO:0022857">
    <property type="term" value="F:transmembrane transporter activity"/>
    <property type="evidence" value="ECO:0007669"/>
    <property type="project" value="InterPro"/>
</dbReference>
<keyword evidence="6" id="KW-0325">Glycoprotein</keyword>
<gene>
    <name evidence="9" type="ORF">B0J13DRAFT_596862</name>
</gene>
<dbReference type="OrthoDB" id="2985014at2759"/>
<dbReference type="FunFam" id="1.20.1250.20:FF:000013">
    <property type="entry name" value="MFS general substrate transporter"/>
    <property type="match status" value="1"/>
</dbReference>
<name>A0A9P9EMT9_9HYPO</name>
<dbReference type="SUPFAM" id="SSF103473">
    <property type="entry name" value="MFS general substrate transporter"/>
    <property type="match status" value="1"/>
</dbReference>
<feature type="transmembrane region" description="Helical" evidence="7">
    <location>
        <begin position="147"/>
        <end position="168"/>
    </location>
</feature>
<feature type="transmembrane region" description="Helical" evidence="7">
    <location>
        <begin position="87"/>
        <end position="106"/>
    </location>
</feature>
<feature type="transmembrane region" description="Helical" evidence="7">
    <location>
        <begin position="180"/>
        <end position="206"/>
    </location>
</feature>